<dbReference type="EMBL" id="BRXR01000001">
    <property type="protein sequence ID" value="GLC30838.1"/>
    <property type="molecule type" value="Genomic_DNA"/>
</dbReference>
<dbReference type="RefSeq" id="WP_264850117.1">
    <property type="nucleotide sequence ID" value="NZ_BRXR01000001.1"/>
</dbReference>
<dbReference type="Pfam" id="PF03473">
    <property type="entry name" value="MOSC"/>
    <property type="match status" value="1"/>
</dbReference>
<proteinExistence type="predicted"/>
<dbReference type="PROSITE" id="PS51340">
    <property type="entry name" value="MOSC"/>
    <property type="match status" value="1"/>
</dbReference>
<organism evidence="2 3">
    <name type="scientific">Clostridium omnivorum</name>
    <dbReference type="NCBI Taxonomy" id="1604902"/>
    <lineage>
        <taxon>Bacteria</taxon>
        <taxon>Bacillati</taxon>
        <taxon>Bacillota</taxon>
        <taxon>Clostridia</taxon>
        <taxon>Eubacteriales</taxon>
        <taxon>Clostridiaceae</taxon>
        <taxon>Clostridium</taxon>
    </lineage>
</organism>
<reference evidence="2 3" key="1">
    <citation type="journal article" date="2024" name="Int. J. Syst. Evol. Microbiol.">
        <title>Clostridium omnivorum sp. nov., isolated from anoxic soil under the treatment of reductive soil disinfestation.</title>
        <authorList>
            <person name="Ueki A."/>
            <person name="Tonouchi A."/>
            <person name="Kaku N."/>
            <person name="Honma S."/>
            <person name="Ueki K."/>
        </authorList>
    </citation>
    <scope>NUCLEOTIDE SEQUENCE [LARGE SCALE GENOMIC DNA]</scope>
    <source>
        <strain evidence="2 3">E14</strain>
    </source>
</reference>
<dbReference type="Gene3D" id="2.40.33.20">
    <property type="entry name" value="PK beta-barrel domain-like"/>
    <property type="match status" value="1"/>
</dbReference>
<dbReference type="InterPro" id="IPR005302">
    <property type="entry name" value="MoCF_Sase_C"/>
</dbReference>
<accession>A0ABQ5N6K0</accession>
<evidence type="ECO:0000313" key="3">
    <source>
        <dbReference type="Proteomes" id="UP001208567"/>
    </source>
</evidence>
<keyword evidence="3" id="KW-1185">Reference proteome</keyword>
<sequence>MGKVLAVCVSEIRGIQKKDISKVELIENYGLKNDAHAGTWHRQVSLLAIEKIEEFEKRGIELEHGAFGENFVVSGIDLVKLPIGTRLKIGEAEIEVTQIGKRCHSRCHIYDTVGDCIMPREGIFAKVIKGGMVKVDDEVEVI</sequence>
<evidence type="ECO:0000313" key="2">
    <source>
        <dbReference type="EMBL" id="GLC30838.1"/>
    </source>
</evidence>
<dbReference type="SUPFAM" id="SSF50800">
    <property type="entry name" value="PK beta-barrel domain-like"/>
    <property type="match status" value="1"/>
</dbReference>
<dbReference type="PANTHER" id="PTHR36930:SF1">
    <property type="entry name" value="MOSC DOMAIN-CONTAINING PROTEIN"/>
    <property type="match status" value="1"/>
</dbReference>
<feature type="domain" description="MOSC" evidence="1">
    <location>
        <begin position="18"/>
        <end position="142"/>
    </location>
</feature>
<comment type="caution">
    <text evidence="2">The sequence shown here is derived from an EMBL/GenBank/DDBJ whole genome shotgun (WGS) entry which is preliminary data.</text>
</comment>
<protein>
    <submittedName>
        <fullName evidence="2">Molybdenum cofactor biosynthesis protein MoaC</fullName>
    </submittedName>
</protein>
<dbReference type="InterPro" id="IPR052716">
    <property type="entry name" value="MOSC_domain"/>
</dbReference>
<gene>
    <name evidence="2" type="ORF">bsdE14_22480</name>
</gene>
<dbReference type="InterPro" id="IPR011037">
    <property type="entry name" value="Pyrv_Knase-like_insert_dom_sf"/>
</dbReference>
<dbReference type="Proteomes" id="UP001208567">
    <property type="component" value="Unassembled WGS sequence"/>
</dbReference>
<dbReference type="PANTHER" id="PTHR36930">
    <property type="entry name" value="METAL-SULFUR CLUSTER BIOSYNTHESIS PROTEINS YUAD-RELATED"/>
    <property type="match status" value="1"/>
</dbReference>
<name>A0ABQ5N6K0_9CLOT</name>
<evidence type="ECO:0000259" key="1">
    <source>
        <dbReference type="PROSITE" id="PS51340"/>
    </source>
</evidence>